<reference evidence="2 3" key="1">
    <citation type="submission" date="2019-07" db="EMBL/GenBank/DDBJ databases">
        <title>Genomic Encyclopedia of Archaeal and Bacterial Type Strains, Phase II (KMG-II): from individual species to whole genera.</title>
        <authorList>
            <person name="Goeker M."/>
        </authorList>
    </citation>
    <scope>NUCLEOTIDE SEQUENCE [LARGE SCALE GENOMIC DNA]</scope>
    <source>
        <strain evidence="2 3">ATCC BAA-1139</strain>
    </source>
</reference>
<keyword evidence="1" id="KW-0812">Transmembrane</keyword>
<evidence type="ECO:0000313" key="2">
    <source>
        <dbReference type="EMBL" id="TWJ19143.1"/>
    </source>
</evidence>
<keyword evidence="1" id="KW-0472">Membrane</keyword>
<evidence type="ECO:0000256" key="1">
    <source>
        <dbReference type="SAM" id="Phobius"/>
    </source>
</evidence>
<name>A0A562VME1_9BACT</name>
<feature type="transmembrane region" description="Helical" evidence="1">
    <location>
        <begin position="12"/>
        <end position="30"/>
    </location>
</feature>
<evidence type="ECO:0000313" key="3">
    <source>
        <dbReference type="Proteomes" id="UP000319449"/>
    </source>
</evidence>
<proteinExistence type="predicted"/>
<accession>A0A562VME1</accession>
<feature type="transmembrane region" description="Helical" evidence="1">
    <location>
        <begin position="42"/>
        <end position="59"/>
    </location>
</feature>
<comment type="caution">
    <text evidence="2">The sequence shown here is derived from an EMBL/GenBank/DDBJ whole genome shotgun (WGS) entry which is preliminary data.</text>
</comment>
<gene>
    <name evidence="2" type="ORF">JN12_02090</name>
</gene>
<dbReference type="AlphaFoldDB" id="A0A562VME1"/>
<keyword evidence="3" id="KW-1185">Reference proteome</keyword>
<protein>
    <submittedName>
        <fullName evidence="2">Uncharacterized protein</fullName>
    </submittedName>
</protein>
<dbReference type="Proteomes" id="UP000319449">
    <property type="component" value="Unassembled WGS sequence"/>
</dbReference>
<sequence>MINEGWGLVSQLGLWGWIGCTIGLILSSFPRRELFVTAKARLWGTGVVLLFATWVLGMIKA</sequence>
<organism evidence="2 3">
    <name type="scientific">Geobacter argillaceus</name>
    <dbReference type="NCBI Taxonomy" id="345631"/>
    <lineage>
        <taxon>Bacteria</taxon>
        <taxon>Pseudomonadati</taxon>
        <taxon>Thermodesulfobacteriota</taxon>
        <taxon>Desulfuromonadia</taxon>
        <taxon>Geobacterales</taxon>
        <taxon>Geobacteraceae</taxon>
        <taxon>Geobacter</taxon>
    </lineage>
</organism>
<keyword evidence="1" id="KW-1133">Transmembrane helix</keyword>
<dbReference type="EMBL" id="VLLN01000011">
    <property type="protein sequence ID" value="TWJ19143.1"/>
    <property type="molecule type" value="Genomic_DNA"/>
</dbReference>